<evidence type="ECO:0000313" key="1">
    <source>
        <dbReference type="EMBL" id="BAH38548.1"/>
    </source>
</evidence>
<dbReference type="RefSeq" id="WP_012682995.1">
    <property type="nucleotide sequence ID" value="NC_012489.1"/>
</dbReference>
<proteinExistence type="predicted"/>
<organism evidence="1 2">
    <name type="scientific">Gemmatimonas aurantiaca (strain DSM 14586 / JCM 11422 / NBRC 100505 / T-27)</name>
    <dbReference type="NCBI Taxonomy" id="379066"/>
    <lineage>
        <taxon>Bacteria</taxon>
        <taxon>Pseudomonadati</taxon>
        <taxon>Gemmatimonadota</taxon>
        <taxon>Gemmatimonadia</taxon>
        <taxon>Gemmatimonadales</taxon>
        <taxon>Gemmatimonadaceae</taxon>
        <taxon>Gemmatimonas</taxon>
    </lineage>
</organism>
<gene>
    <name evidence="1" type="ordered locus">GAU_1506</name>
</gene>
<dbReference type="AlphaFoldDB" id="C1A8I8"/>
<dbReference type="Proteomes" id="UP000002209">
    <property type="component" value="Chromosome"/>
</dbReference>
<reference evidence="2" key="1">
    <citation type="submission" date="2006-03" db="EMBL/GenBank/DDBJ databases">
        <title>Complete genome sequence of Gemmatimonas aurantiaca T-27 that represents a novel phylum Gemmatimonadetes.</title>
        <authorList>
            <person name="Takasaki K."/>
            <person name="Ichikawa N."/>
            <person name="Miura H."/>
            <person name="Matsushita S."/>
            <person name="Watanabe Y."/>
            <person name="Oguchi A."/>
            <person name="Ankai A."/>
            <person name="Yashiro I."/>
            <person name="Takahashi M."/>
            <person name="Terui Y."/>
            <person name="Fukui S."/>
            <person name="Yokoyama H."/>
            <person name="Tanikawa S."/>
            <person name="Hanada S."/>
            <person name="Kamagata Y."/>
            <person name="Fujita N."/>
        </authorList>
    </citation>
    <scope>NUCLEOTIDE SEQUENCE [LARGE SCALE GENOMIC DNA]</scope>
    <source>
        <strain evidence="2">T-27 / DSM 14586 / JCM 11422 / NBRC 100505</strain>
    </source>
</reference>
<keyword evidence="2" id="KW-1185">Reference proteome</keyword>
<name>C1A8I8_GEMAT</name>
<sequence>MRRKQTLSQVRLLKEQALPAVQDFLGAHRPSPTYVMRLHDERPENSIRIGFRPSGLPADTNASGTLVIDVAPETLVFHARFDGAPWHRPYSYFLPPITRANVEHTAIIDRIACFVEDGIDYFRLQPPESDLGSMFGRPM</sequence>
<protein>
    <submittedName>
        <fullName evidence="1">Uncharacterized protein</fullName>
    </submittedName>
</protein>
<dbReference type="KEGG" id="gau:GAU_1506"/>
<evidence type="ECO:0000313" key="2">
    <source>
        <dbReference type="Proteomes" id="UP000002209"/>
    </source>
</evidence>
<dbReference type="EMBL" id="AP009153">
    <property type="protein sequence ID" value="BAH38548.1"/>
    <property type="molecule type" value="Genomic_DNA"/>
</dbReference>
<dbReference type="HOGENOM" id="CLU_1842239_0_0_0"/>
<accession>C1A8I8</accession>